<keyword evidence="3" id="KW-0677">Repeat</keyword>
<dbReference type="InterPro" id="IPR035914">
    <property type="entry name" value="Sperma_CUB_dom_sf"/>
</dbReference>
<name>A0ABQ9IFT0_9NEOP</name>
<dbReference type="PROSITE" id="PS01186">
    <property type="entry name" value="EGF_2"/>
    <property type="match status" value="1"/>
</dbReference>
<feature type="domain" description="EGF-like" evidence="8">
    <location>
        <begin position="396"/>
        <end position="432"/>
    </location>
</feature>
<feature type="disulfide bond" evidence="6">
    <location>
        <begin position="422"/>
        <end position="431"/>
    </location>
</feature>
<keyword evidence="1 6" id="KW-0245">EGF-like domain</keyword>
<feature type="domain" description="EGF-like" evidence="8">
    <location>
        <begin position="437"/>
        <end position="467"/>
    </location>
</feature>
<dbReference type="Gene3D" id="2.10.25.10">
    <property type="entry name" value="Laminin"/>
    <property type="match status" value="3"/>
</dbReference>
<evidence type="ECO:0000259" key="8">
    <source>
        <dbReference type="PROSITE" id="PS50026"/>
    </source>
</evidence>
<proteinExistence type="predicted"/>
<dbReference type="PANTHER" id="PTHR12916">
    <property type="entry name" value="CYTOCHROME C OXIDASE POLYPEPTIDE VIC-2"/>
    <property type="match status" value="1"/>
</dbReference>
<dbReference type="PROSITE" id="PS00022">
    <property type="entry name" value="EGF_1"/>
    <property type="match status" value="2"/>
</dbReference>
<evidence type="ECO:0000313" key="9">
    <source>
        <dbReference type="EMBL" id="KAJ8894758.1"/>
    </source>
</evidence>
<feature type="domain" description="CUB" evidence="7">
    <location>
        <begin position="58"/>
        <end position="208"/>
    </location>
</feature>
<comment type="caution">
    <text evidence="9">The sequence shown here is derived from an EMBL/GenBank/DDBJ whole genome shotgun (WGS) entry which is preliminary data.</text>
</comment>
<feature type="domain" description="EGF-like" evidence="8">
    <location>
        <begin position="469"/>
        <end position="507"/>
    </location>
</feature>
<evidence type="ECO:0000256" key="3">
    <source>
        <dbReference type="ARBA" id="ARBA00022737"/>
    </source>
</evidence>
<dbReference type="PROSITE" id="PS01180">
    <property type="entry name" value="CUB"/>
    <property type="match status" value="1"/>
</dbReference>
<evidence type="ECO:0000256" key="2">
    <source>
        <dbReference type="ARBA" id="ARBA00022729"/>
    </source>
</evidence>
<gene>
    <name evidence="9" type="ORF">PR048_000065</name>
</gene>
<keyword evidence="10" id="KW-1185">Reference proteome</keyword>
<organism evidence="9 10">
    <name type="scientific">Dryococelus australis</name>
    <dbReference type="NCBI Taxonomy" id="614101"/>
    <lineage>
        <taxon>Eukaryota</taxon>
        <taxon>Metazoa</taxon>
        <taxon>Ecdysozoa</taxon>
        <taxon>Arthropoda</taxon>
        <taxon>Hexapoda</taxon>
        <taxon>Insecta</taxon>
        <taxon>Pterygota</taxon>
        <taxon>Neoptera</taxon>
        <taxon>Polyneoptera</taxon>
        <taxon>Phasmatodea</taxon>
        <taxon>Verophasmatodea</taxon>
        <taxon>Anareolatae</taxon>
        <taxon>Phasmatidae</taxon>
        <taxon>Eurycanthinae</taxon>
        <taxon>Dryococelus</taxon>
    </lineage>
</organism>
<sequence length="566" mass="61496">MYHVQSGMVDDVPGRGWFARRFQLVSSGSEMDVHFHSDYSVSGAGFAASWQAVDVSGCPSQTLTAAEGSLASPNYPHFLIPHLDCATTVLAPEWLNRNEVEGADDFTENHMDMLVPVVTLETTTVASVCVWCSVGKRVWLEFAYYDLEAGEALLELDLGSEERTFQPYQIPGHLTDGAYISHGERLQIQLRTGDKPHGKGFKATYRTGNPPTNGIVWHDYHMRISGSDPAGNRARLAMMGGESLLLCVRGMCVAAVSRSQLERVVNLTNVSSGAVRQLNFPGVAPVHTDFVQHLQVPLGSVILLELYGVAPGDDTGCPGGGGVLEVVDNYADVNGTSWLLCEARGRSAPLAIASYLNTLHVRQHSWGAGLRLNGTLKVQPDSSYKLKLLRGSEDGSVESCHPNPCQNGGKCVSRGQRNSCQCISHFTGMFCALTMCELEPCLFGRCQLTATSFSCSCQTGYSGKTCEEKQQPCADNPCEGRGECVYKDDDSFYCRCHAWWEGKPLALRSSRSRCSVICIMDGGGSVDPPPPATGILDLPRPHPITFTPLPYPTPFSNQLPGNNYKK</sequence>
<evidence type="ECO:0000313" key="10">
    <source>
        <dbReference type="Proteomes" id="UP001159363"/>
    </source>
</evidence>
<dbReference type="PANTHER" id="PTHR12916:SF4">
    <property type="entry name" value="UNINFLATABLE, ISOFORM C"/>
    <property type="match status" value="1"/>
</dbReference>
<evidence type="ECO:0000259" key="7">
    <source>
        <dbReference type="PROSITE" id="PS01180"/>
    </source>
</evidence>
<dbReference type="PROSITE" id="PS50026">
    <property type="entry name" value="EGF_3"/>
    <property type="match status" value="3"/>
</dbReference>
<evidence type="ECO:0000256" key="1">
    <source>
        <dbReference type="ARBA" id="ARBA00022536"/>
    </source>
</evidence>
<accession>A0ABQ9IFT0</accession>
<protein>
    <submittedName>
        <fullName evidence="9">Uncharacterized protein</fullName>
    </submittedName>
</protein>
<dbReference type="Pfam" id="PF00008">
    <property type="entry name" value="EGF"/>
    <property type="match status" value="1"/>
</dbReference>
<dbReference type="InterPro" id="IPR000859">
    <property type="entry name" value="CUB_dom"/>
</dbReference>
<evidence type="ECO:0000256" key="5">
    <source>
        <dbReference type="PROSITE-ProRule" id="PRU00059"/>
    </source>
</evidence>
<dbReference type="SMART" id="SM00181">
    <property type="entry name" value="EGF"/>
    <property type="match status" value="3"/>
</dbReference>
<keyword evidence="4 6" id="KW-1015">Disulfide bond</keyword>
<reference evidence="9 10" key="1">
    <citation type="submission" date="2023-02" db="EMBL/GenBank/DDBJ databases">
        <title>LHISI_Scaffold_Assembly.</title>
        <authorList>
            <person name="Stuart O.P."/>
            <person name="Cleave R."/>
            <person name="Magrath M.J.L."/>
            <person name="Mikheyev A.S."/>
        </authorList>
    </citation>
    <scope>NUCLEOTIDE SEQUENCE [LARGE SCALE GENOMIC DNA]</scope>
    <source>
        <strain evidence="9">Daus_M_001</strain>
        <tissue evidence="9">Leg muscle</tissue>
    </source>
</reference>
<dbReference type="EMBL" id="JARBHB010000001">
    <property type="protein sequence ID" value="KAJ8894758.1"/>
    <property type="molecule type" value="Genomic_DNA"/>
</dbReference>
<dbReference type="SUPFAM" id="SSF57196">
    <property type="entry name" value="EGF/Laminin"/>
    <property type="match status" value="3"/>
</dbReference>
<dbReference type="CDD" id="cd00054">
    <property type="entry name" value="EGF_CA"/>
    <property type="match status" value="1"/>
</dbReference>
<comment type="caution">
    <text evidence="6">Lacks conserved residue(s) required for the propagation of feature annotation.</text>
</comment>
<feature type="disulfide bond" evidence="6">
    <location>
        <begin position="457"/>
        <end position="466"/>
    </location>
</feature>
<dbReference type="Proteomes" id="UP001159363">
    <property type="component" value="Chromosome 1"/>
</dbReference>
<dbReference type="Gene3D" id="2.60.120.290">
    <property type="entry name" value="Spermadhesin, CUB domain"/>
    <property type="match status" value="2"/>
</dbReference>
<evidence type="ECO:0000256" key="6">
    <source>
        <dbReference type="PROSITE-ProRule" id="PRU00076"/>
    </source>
</evidence>
<dbReference type="SUPFAM" id="SSF49854">
    <property type="entry name" value="Spermadhesin, CUB domain"/>
    <property type="match status" value="2"/>
</dbReference>
<dbReference type="InterPro" id="IPR000742">
    <property type="entry name" value="EGF"/>
</dbReference>
<evidence type="ECO:0000256" key="4">
    <source>
        <dbReference type="ARBA" id="ARBA00023157"/>
    </source>
</evidence>
<keyword evidence="2" id="KW-0732">Signal</keyword>
<feature type="disulfide bond" evidence="5">
    <location>
        <begin position="58"/>
        <end position="85"/>
    </location>
</feature>